<dbReference type="EMBL" id="JAGRPV010000001">
    <property type="protein sequence ID" value="MDI4644978.1"/>
    <property type="molecule type" value="Genomic_DNA"/>
</dbReference>
<keyword evidence="3" id="KW-1133">Transmembrane helix</keyword>
<name>A0ABT6TFB4_9BACL</name>
<evidence type="ECO:0000256" key="3">
    <source>
        <dbReference type="SAM" id="Phobius"/>
    </source>
</evidence>
<accession>A0ABT6TFB4</accession>
<evidence type="ECO:0000256" key="1">
    <source>
        <dbReference type="ARBA" id="ARBA00005278"/>
    </source>
</evidence>
<keyword evidence="5" id="KW-1185">Reference proteome</keyword>
<dbReference type="Proteomes" id="UP001161691">
    <property type="component" value="Unassembled WGS sequence"/>
</dbReference>
<evidence type="ECO:0000313" key="4">
    <source>
        <dbReference type="EMBL" id="MDI4644978.1"/>
    </source>
</evidence>
<feature type="transmembrane region" description="Helical" evidence="3">
    <location>
        <begin position="367"/>
        <end position="385"/>
    </location>
</feature>
<comment type="similarity">
    <text evidence="1">Belongs to the GerABKA family.</text>
</comment>
<keyword evidence="3" id="KW-0812">Transmembrane</keyword>
<dbReference type="InterPro" id="IPR004995">
    <property type="entry name" value="Spore_Ger"/>
</dbReference>
<protein>
    <submittedName>
        <fullName evidence="4">Spore germination protein</fullName>
    </submittedName>
</protein>
<gene>
    <name evidence="4" type="ORF">KB449_08405</name>
</gene>
<keyword evidence="2 3" id="KW-0472">Membrane</keyword>
<dbReference type="Pfam" id="PF03323">
    <property type="entry name" value="GerA"/>
    <property type="match status" value="1"/>
</dbReference>
<dbReference type="PANTHER" id="PTHR22550">
    <property type="entry name" value="SPORE GERMINATION PROTEIN"/>
    <property type="match status" value="1"/>
</dbReference>
<dbReference type="PIRSF" id="PIRSF005690">
    <property type="entry name" value="GerBA"/>
    <property type="match status" value="1"/>
</dbReference>
<proteinExistence type="inferred from homology"/>
<organism evidence="4 5">
    <name type="scientific">Cohnella hashimotonis</name>
    <dbReference type="NCBI Taxonomy" id="2826895"/>
    <lineage>
        <taxon>Bacteria</taxon>
        <taxon>Bacillati</taxon>
        <taxon>Bacillota</taxon>
        <taxon>Bacilli</taxon>
        <taxon>Bacillales</taxon>
        <taxon>Paenibacillaceae</taxon>
        <taxon>Cohnella</taxon>
    </lineage>
</organism>
<sequence length="442" mass="48470">MNLPAFLMSRQNLDSDLFLHPTILTDQPVVLAGYNSQIDLPQTIALLRQMALNAASADKPPFDPSSGIGTPMNDPGEREILDAIAAGQMLIFSYAGDRCMKLVPVHRTLSRAIEAPTTENVLRGAISAFNEDLDTNIGLVKKHFSSEKLRLRSYALGGDQRRRTALLYMEGQIHEQLLQSIVRKIEALPDRDVPDLEALSDLLGFSKWTLITRYNTTELPQEAASALARGKAVLLLDRFPFALVLPSLVSDLFVSQSDRNFPVFFKFSFQVLRVLGVLTNVLLPGLYVALVSVNPEVLRIEIALSIAGSREGVPYPALVETLLLLLILELTLESTIRLPKTIGPTITMVGGIILGQAVVQANLVSNVLIIILAASTIANFTVIGFQNTTSLRLYKYLLLFLSAMFGVLGLFVGIVVICAYLGQVSTFGIPYLSRWKAGRRYG</sequence>
<dbReference type="RefSeq" id="WP_282907942.1">
    <property type="nucleotide sequence ID" value="NZ_JAGRPV010000001.1"/>
</dbReference>
<evidence type="ECO:0000313" key="5">
    <source>
        <dbReference type="Proteomes" id="UP001161691"/>
    </source>
</evidence>
<comment type="caution">
    <text evidence="4">The sequence shown here is derived from an EMBL/GenBank/DDBJ whole genome shotgun (WGS) entry which is preliminary data.</text>
</comment>
<dbReference type="InterPro" id="IPR050768">
    <property type="entry name" value="UPF0353/GerABKA_families"/>
</dbReference>
<evidence type="ECO:0000256" key="2">
    <source>
        <dbReference type="ARBA" id="ARBA00023136"/>
    </source>
</evidence>
<dbReference type="PANTHER" id="PTHR22550:SF5">
    <property type="entry name" value="LEUCINE ZIPPER PROTEIN 4"/>
    <property type="match status" value="1"/>
</dbReference>
<feature type="transmembrane region" description="Helical" evidence="3">
    <location>
        <begin position="397"/>
        <end position="422"/>
    </location>
</feature>
<feature type="transmembrane region" description="Helical" evidence="3">
    <location>
        <begin position="271"/>
        <end position="293"/>
    </location>
</feature>
<reference evidence="4" key="1">
    <citation type="submission" date="2023-04" db="EMBL/GenBank/DDBJ databases">
        <title>Comparative genomic analysis of Cohnella hashimotonis sp. nov., isolated from the International Space Station.</title>
        <authorList>
            <person name="Venkateswaran K."/>
            <person name="Simpson A."/>
        </authorList>
    </citation>
    <scope>NUCLEOTIDE SEQUENCE</scope>
    <source>
        <strain evidence="4">F6_2S_P_1</strain>
    </source>
</reference>